<dbReference type="RefSeq" id="WP_058934661.1">
    <property type="nucleotide sequence ID" value="NZ_CP013729.1"/>
</dbReference>
<dbReference type="InterPro" id="IPR009187">
    <property type="entry name" value="Prok_Ku"/>
</dbReference>
<dbReference type="PANTHER" id="PTHR41251">
    <property type="entry name" value="NON-HOMOLOGOUS END JOINING PROTEIN KU"/>
    <property type="match status" value="1"/>
</dbReference>
<gene>
    <name evidence="1" type="primary">ku</name>
    <name evidence="3" type="ORF">RD2015_1885</name>
</gene>
<dbReference type="GO" id="GO:0003690">
    <property type="term" value="F:double-stranded DNA binding"/>
    <property type="evidence" value="ECO:0007669"/>
    <property type="project" value="UniProtKB-UniRule"/>
</dbReference>
<dbReference type="CDD" id="cd00789">
    <property type="entry name" value="KU_like"/>
    <property type="match status" value="1"/>
</dbReference>
<comment type="function">
    <text evidence="1">With LigD forms a non-homologous end joining (NHEJ) DNA repair enzyme, which repairs dsDNA breaks with reduced fidelity. Binds linear dsDNA with 5'- and 3'- overhangs but not closed circular dsDNA nor ssDNA. Recruits and stimulates the ligase activity of LigD.</text>
</comment>
<keyword evidence="1" id="KW-0233">DNA recombination</keyword>
<dbReference type="NCBIfam" id="TIGR02772">
    <property type="entry name" value="Ku_bact"/>
    <property type="match status" value="1"/>
</dbReference>
<sequence>MATSARSIASLTLSFGLVNVPVRLYSATEPGSDVRFNLLDKDGSRLKQQYVKERTRQVVERKDMMKGYEVEKDHFVLFTPEELKNLEEGSSRVIDIVSFVPLSSIDPLFYDKSYLLAPDKRGAKPYSLLAEAMRQSDRCALAKWAFKAKQYIVQVRADEHGLILQQLRYAEEVRSLADLDIETAPVSSTELQLALQLVDQIAADTFDPAQFQDEEKARVLAAIDEKVQGKEIVASAHGEEEPASGQVIDLMDALRSSLQKKRPAGKATNVTKLKPAPAARKPAKRAVTAPEPQAAPAPRSRARK</sequence>
<dbReference type="SMART" id="SM00559">
    <property type="entry name" value="Ku78"/>
    <property type="match status" value="1"/>
</dbReference>
<keyword evidence="1" id="KW-0234">DNA repair</keyword>
<dbReference type="GO" id="GO:0006303">
    <property type="term" value="P:double-strand break repair via nonhomologous end joining"/>
    <property type="evidence" value="ECO:0007669"/>
    <property type="project" value="UniProtKB-UniRule"/>
</dbReference>
<dbReference type="GO" id="GO:0006310">
    <property type="term" value="P:DNA recombination"/>
    <property type="evidence" value="ECO:0007669"/>
    <property type="project" value="UniProtKB-KW"/>
</dbReference>
<dbReference type="EMBL" id="CP013729">
    <property type="protein sequence ID" value="ALV06364.1"/>
    <property type="molecule type" value="Genomic_DNA"/>
</dbReference>
<reference evidence="3 4" key="1">
    <citation type="submission" date="2015-12" db="EMBL/GenBank/DDBJ databases">
        <title>Complete genome of Roseateles depolymerans KCTC 42856.</title>
        <authorList>
            <person name="Kim K.M."/>
        </authorList>
    </citation>
    <scope>NUCLEOTIDE SEQUENCE [LARGE SCALE GENOMIC DNA]</scope>
    <source>
        <strain evidence="3 4">KCTC 42856</strain>
    </source>
</reference>
<evidence type="ECO:0000256" key="1">
    <source>
        <dbReference type="HAMAP-Rule" id="MF_01875"/>
    </source>
</evidence>
<comment type="subunit">
    <text evidence="1">Homodimer. Interacts with LigD.</text>
</comment>
<dbReference type="InterPro" id="IPR006164">
    <property type="entry name" value="DNA_bd_Ku70/Ku80"/>
</dbReference>
<feature type="region of interest" description="Disordered" evidence="2">
    <location>
        <begin position="258"/>
        <end position="304"/>
    </location>
</feature>
<accession>A0A0U3MFR0</accession>
<organism evidence="3 4">
    <name type="scientific">Roseateles depolymerans</name>
    <dbReference type="NCBI Taxonomy" id="76731"/>
    <lineage>
        <taxon>Bacteria</taxon>
        <taxon>Pseudomonadati</taxon>
        <taxon>Pseudomonadota</taxon>
        <taxon>Betaproteobacteria</taxon>
        <taxon>Burkholderiales</taxon>
        <taxon>Sphaerotilaceae</taxon>
        <taxon>Roseateles</taxon>
    </lineage>
</organism>
<dbReference type="Pfam" id="PF02735">
    <property type="entry name" value="Ku"/>
    <property type="match status" value="1"/>
</dbReference>
<name>A0A0U3MFR0_9BURK</name>
<dbReference type="KEGG" id="rdp:RD2015_1885"/>
<dbReference type="Gene3D" id="2.40.290.10">
    <property type="match status" value="1"/>
</dbReference>
<dbReference type="HAMAP" id="MF_01875">
    <property type="entry name" value="Prokaryotic_Ku"/>
    <property type="match status" value="1"/>
</dbReference>
<keyword evidence="4" id="KW-1185">Reference proteome</keyword>
<dbReference type="PATRIC" id="fig|76731.3.peg.1932"/>
<dbReference type="SUPFAM" id="SSF100939">
    <property type="entry name" value="SPOC domain-like"/>
    <property type="match status" value="1"/>
</dbReference>
<evidence type="ECO:0000313" key="4">
    <source>
        <dbReference type="Proteomes" id="UP000060699"/>
    </source>
</evidence>
<feature type="compositionally biased region" description="Low complexity" evidence="2">
    <location>
        <begin position="274"/>
        <end position="304"/>
    </location>
</feature>
<keyword evidence="1" id="KW-0238">DNA-binding</keyword>
<comment type="similarity">
    <text evidence="1">Belongs to the prokaryotic Ku family.</text>
</comment>
<evidence type="ECO:0000256" key="2">
    <source>
        <dbReference type="SAM" id="MobiDB-lite"/>
    </source>
</evidence>
<proteinExistence type="inferred from homology"/>
<dbReference type="OrthoDB" id="9795084at2"/>
<evidence type="ECO:0000313" key="3">
    <source>
        <dbReference type="EMBL" id="ALV06364.1"/>
    </source>
</evidence>
<dbReference type="PANTHER" id="PTHR41251:SF1">
    <property type="entry name" value="NON-HOMOLOGOUS END JOINING PROTEIN KU"/>
    <property type="match status" value="1"/>
</dbReference>
<dbReference type="AlphaFoldDB" id="A0A0U3MFR0"/>
<keyword evidence="1" id="KW-0227">DNA damage</keyword>
<protein>
    <recommendedName>
        <fullName evidence="1">Non-homologous end joining protein Ku</fullName>
    </recommendedName>
</protein>
<dbReference type="Proteomes" id="UP000060699">
    <property type="component" value="Chromosome"/>
</dbReference>
<dbReference type="STRING" id="76731.RD2015_1885"/>
<dbReference type="InterPro" id="IPR016194">
    <property type="entry name" value="SPOC-like_C_dom_sf"/>
</dbReference>
<dbReference type="PIRSF" id="PIRSF006493">
    <property type="entry name" value="Prok_Ku"/>
    <property type="match status" value="1"/>
</dbReference>